<reference evidence="1 2" key="1">
    <citation type="journal article" date="2018" name="Sci. Rep.">
        <title>Genomic signatures of local adaptation to the degree of environmental predictability in rotifers.</title>
        <authorList>
            <person name="Franch-Gras L."/>
            <person name="Hahn C."/>
            <person name="Garcia-Roger E.M."/>
            <person name="Carmona M.J."/>
            <person name="Serra M."/>
            <person name="Gomez A."/>
        </authorList>
    </citation>
    <scope>NUCLEOTIDE SEQUENCE [LARGE SCALE GENOMIC DNA]</scope>
    <source>
        <strain evidence="1">HYR1</strain>
    </source>
</reference>
<name>A0A3M7PPK0_BRAPC</name>
<protein>
    <submittedName>
        <fullName evidence="1">Uncharacterized protein</fullName>
    </submittedName>
</protein>
<keyword evidence="2" id="KW-1185">Reference proteome</keyword>
<dbReference type="EMBL" id="REGN01009496">
    <property type="protein sequence ID" value="RNA01052.1"/>
    <property type="molecule type" value="Genomic_DNA"/>
</dbReference>
<accession>A0A3M7PPK0</accession>
<gene>
    <name evidence="1" type="ORF">BpHYR1_006638</name>
</gene>
<comment type="caution">
    <text evidence="1">The sequence shown here is derived from an EMBL/GenBank/DDBJ whole genome shotgun (WGS) entry which is preliminary data.</text>
</comment>
<feature type="non-terminal residue" evidence="1">
    <location>
        <position position="186"/>
    </location>
</feature>
<dbReference type="AlphaFoldDB" id="A0A3M7PPK0"/>
<dbReference type="OrthoDB" id="10211265at2759"/>
<dbReference type="Proteomes" id="UP000276133">
    <property type="component" value="Unassembled WGS sequence"/>
</dbReference>
<evidence type="ECO:0000313" key="1">
    <source>
        <dbReference type="EMBL" id="RNA01052.1"/>
    </source>
</evidence>
<sequence>MAKKFRRNYLCLNSTDLIPRKSQHLFTLNPALGSQSLKEPIDFLKVVESQKISETCQSFTQYAHFNESEKNNKVSQSPLVQPTEEVISEPKSLHNEHIDQKLRICLSIYKLYIKNKMTKTCINEVIKLIGILRSDVKIPACIDKIVLYLSRNEKNQIGVQPYDFCNLCRKTKKTSNNSTQKCDNCS</sequence>
<evidence type="ECO:0000313" key="2">
    <source>
        <dbReference type="Proteomes" id="UP000276133"/>
    </source>
</evidence>
<proteinExistence type="predicted"/>
<organism evidence="1 2">
    <name type="scientific">Brachionus plicatilis</name>
    <name type="common">Marine rotifer</name>
    <name type="synonym">Brachionus muelleri</name>
    <dbReference type="NCBI Taxonomy" id="10195"/>
    <lineage>
        <taxon>Eukaryota</taxon>
        <taxon>Metazoa</taxon>
        <taxon>Spiralia</taxon>
        <taxon>Gnathifera</taxon>
        <taxon>Rotifera</taxon>
        <taxon>Eurotatoria</taxon>
        <taxon>Monogononta</taxon>
        <taxon>Pseudotrocha</taxon>
        <taxon>Ploima</taxon>
        <taxon>Brachionidae</taxon>
        <taxon>Brachionus</taxon>
    </lineage>
</organism>